<dbReference type="InterPro" id="IPR001304">
    <property type="entry name" value="C-type_lectin-like"/>
</dbReference>
<feature type="coiled-coil region" evidence="1">
    <location>
        <begin position="207"/>
        <end position="262"/>
    </location>
</feature>
<dbReference type="GO" id="GO:0005886">
    <property type="term" value="C:plasma membrane"/>
    <property type="evidence" value="ECO:0007669"/>
    <property type="project" value="InterPro"/>
</dbReference>
<dbReference type="Pfam" id="PF00059">
    <property type="entry name" value="Lectin_C"/>
    <property type="match status" value="1"/>
</dbReference>
<dbReference type="InterPro" id="IPR016187">
    <property type="entry name" value="CTDL_fold"/>
</dbReference>
<keyword evidence="1" id="KW-0175">Coiled coil</keyword>
<proteinExistence type="predicted"/>
<dbReference type="AlphaFoldDB" id="A0A5F9C457"/>
<dbReference type="InterPro" id="IPR016186">
    <property type="entry name" value="C-type_lectin-like/link_sf"/>
</dbReference>
<protein>
    <recommendedName>
        <fullName evidence="2">C-type lectin domain-containing protein</fullName>
    </recommendedName>
</protein>
<dbReference type="EMBL" id="AAGW02033514">
    <property type="status" value="NOT_ANNOTATED_CDS"/>
    <property type="molecule type" value="Genomic_DNA"/>
</dbReference>
<dbReference type="SMR" id="A0A5F9C457"/>
<dbReference type="SUPFAM" id="SSF56436">
    <property type="entry name" value="C-type lectin-like"/>
    <property type="match status" value="1"/>
</dbReference>
<sequence>MLAQGPAPQNGSGVRTCVWEPHLSVLRAPKPTAGGREPHLRSCQIRIPLWEPQDAEEPGSRAGPPTWMGEDGASRWSNNWGDHVGRSDEDGELTYENVQVPPGLGGPQTLAPSATGDQAGCPPPQPLSFLPTVPEGQGRAACSQYLQLGLLLTCLLLGVAAISLGVRYVQVSQQLRQMDGVLEATNSSLLQQLHLRTIQLGQSEMDLQGSKRELAQSQEALQAEQRVHQAAEERLQGCQSDKEKTQETLQSEVAQRSALQQRLSHVQATLKPFFTCPSRDTCCPVGWTLIRGKCFHISFTERDWEESQRYCKSLSSDLAIDRDRPWSYYSVSKRTLPLQLSWDTLYWIGLSFNDGWRWSDGTVFVTETSKCAALKTWSWETLEPRDCKTRLPCICEVASFRFPDEEHPLP</sequence>
<evidence type="ECO:0000313" key="4">
    <source>
        <dbReference type="Proteomes" id="UP000001811"/>
    </source>
</evidence>
<reference evidence="3" key="3">
    <citation type="submission" date="2025-09" db="UniProtKB">
        <authorList>
            <consortium name="Ensembl"/>
        </authorList>
    </citation>
    <scope>IDENTIFICATION</scope>
    <source>
        <strain evidence="3">Thorbecke</strain>
    </source>
</reference>
<evidence type="ECO:0000313" key="3">
    <source>
        <dbReference type="Ensembl" id="ENSOCUP00000028606.1"/>
    </source>
</evidence>
<dbReference type="PANTHER" id="PTHR15028">
    <property type="entry name" value="CD72-RELATED"/>
    <property type="match status" value="1"/>
</dbReference>
<dbReference type="InParanoid" id="A0A5F9C457"/>
<evidence type="ECO:0000256" key="1">
    <source>
        <dbReference type="SAM" id="Coils"/>
    </source>
</evidence>
<dbReference type="PANTHER" id="PTHR15028:SF6">
    <property type="entry name" value="B-CELL DIFFERENTIATION ANTIGEN CD72"/>
    <property type="match status" value="1"/>
</dbReference>
<dbReference type="Proteomes" id="UP000001811">
    <property type="component" value="Chromosome 1"/>
</dbReference>
<organism evidence="3 4">
    <name type="scientific">Oryctolagus cuniculus</name>
    <name type="common">Rabbit</name>
    <dbReference type="NCBI Taxonomy" id="9986"/>
    <lineage>
        <taxon>Eukaryota</taxon>
        <taxon>Metazoa</taxon>
        <taxon>Chordata</taxon>
        <taxon>Craniata</taxon>
        <taxon>Vertebrata</taxon>
        <taxon>Euteleostomi</taxon>
        <taxon>Mammalia</taxon>
        <taxon>Eutheria</taxon>
        <taxon>Euarchontoglires</taxon>
        <taxon>Glires</taxon>
        <taxon>Lagomorpha</taxon>
        <taxon>Leporidae</taxon>
        <taxon>Oryctolagus</taxon>
    </lineage>
</organism>
<name>A0A5F9C457_RABIT</name>
<dbReference type="InterPro" id="IPR039689">
    <property type="entry name" value="CD72"/>
</dbReference>
<keyword evidence="4" id="KW-1185">Reference proteome</keyword>
<dbReference type="Gene3D" id="3.10.100.10">
    <property type="entry name" value="Mannose-Binding Protein A, subunit A"/>
    <property type="match status" value="1"/>
</dbReference>
<reference evidence="3 4" key="1">
    <citation type="journal article" date="2011" name="Nature">
        <title>A high-resolution map of human evolutionary constraint using 29 mammals.</title>
        <authorList>
            <person name="Lindblad-Toh K."/>
            <person name="Garber M."/>
            <person name="Zuk O."/>
            <person name="Lin M.F."/>
            <person name="Parker B.J."/>
            <person name="Washietl S."/>
            <person name="Kheradpour P."/>
            <person name="Ernst J."/>
            <person name="Jordan G."/>
            <person name="Mauceli E."/>
            <person name="Ward L.D."/>
            <person name="Lowe C.B."/>
            <person name="Holloway A.K."/>
            <person name="Clamp M."/>
            <person name="Gnerre S."/>
            <person name="Alfoldi J."/>
            <person name="Beal K."/>
            <person name="Chang J."/>
            <person name="Clawson H."/>
            <person name="Cuff J."/>
            <person name="Di Palma F."/>
            <person name="Fitzgerald S."/>
            <person name="Flicek P."/>
            <person name="Guttman M."/>
            <person name="Hubisz M.J."/>
            <person name="Jaffe D.B."/>
            <person name="Jungreis I."/>
            <person name="Kent W.J."/>
            <person name="Kostka D."/>
            <person name="Lara M."/>
            <person name="Martins A.L."/>
            <person name="Massingham T."/>
            <person name="Moltke I."/>
            <person name="Raney B.J."/>
            <person name="Rasmussen M.D."/>
            <person name="Robinson J."/>
            <person name="Stark A."/>
            <person name="Vilella A.J."/>
            <person name="Wen J."/>
            <person name="Xie X."/>
            <person name="Zody M.C."/>
            <person name="Baldwin J."/>
            <person name="Bloom T."/>
            <person name="Chin C.W."/>
            <person name="Heiman D."/>
            <person name="Nicol R."/>
            <person name="Nusbaum C."/>
            <person name="Young S."/>
            <person name="Wilkinson J."/>
            <person name="Worley K.C."/>
            <person name="Kovar C.L."/>
            <person name="Muzny D.M."/>
            <person name="Gibbs R.A."/>
            <person name="Cree A."/>
            <person name="Dihn H.H."/>
            <person name="Fowler G."/>
            <person name="Jhangiani S."/>
            <person name="Joshi V."/>
            <person name="Lee S."/>
            <person name="Lewis L.R."/>
            <person name="Nazareth L.V."/>
            <person name="Okwuonu G."/>
            <person name="Santibanez J."/>
            <person name="Warren W.C."/>
            <person name="Mardis E.R."/>
            <person name="Weinstock G.M."/>
            <person name="Wilson R.K."/>
            <person name="Delehaunty K."/>
            <person name="Dooling D."/>
            <person name="Fronik C."/>
            <person name="Fulton L."/>
            <person name="Fulton B."/>
            <person name="Graves T."/>
            <person name="Minx P."/>
            <person name="Sodergren E."/>
            <person name="Birney E."/>
            <person name="Margulies E.H."/>
            <person name="Herrero J."/>
            <person name="Green E.D."/>
            <person name="Haussler D."/>
            <person name="Siepel A."/>
            <person name="Goldman N."/>
            <person name="Pollard K.S."/>
            <person name="Pedersen J.S."/>
            <person name="Lander E.S."/>
            <person name="Kellis M."/>
        </authorList>
    </citation>
    <scope>NUCLEOTIDE SEQUENCE [LARGE SCALE GENOMIC DNA]</scope>
    <source>
        <strain evidence="3 4">Thorbecke inbred</strain>
    </source>
</reference>
<dbReference type="Bgee" id="ENSOCUG00000010170">
    <property type="expression patterns" value="Expressed in blood and 11 other cell types or tissues"/>
</dbReference>
<evidence type="ECO:0000259" key="2">
    <source>
        <dbReference type="PROSITE" id="PS50041"/>
    </source>
</evidence>
<accession>A0A5F9C457</accession>
<dbReference type="Ensembl" id="ENSOCUT00000061186.1">
    <property type="protein sequence ID" value="ENSOCUP00000028606.1"/>
    <property type="gene ID" value="ENSOCUG00000010170.3"/>
</dbReference>
<dbReference type="FunCoup" id="A0A5F9C457">
    <property type="interactions" value="246"/>
</dbReference>
<dbReference type="PROSITE" id="PS50041">
    <property type="entry name" value="C_TYPE_LECTIN_2"/>
    <property type="match status" value="1"/>
</dbReference>
<reference evidence="3" key="2">
    <citation type="submission" date="2025-08" db="UniProtKB">
        <authorList>
            <consortium name="Ensembl"/>
        </authorList>
    </citation>
    <scope>IDENTIFICATION</scope>
    <source>
        <strain evidence="3">Thorbecke</strain>
    </source>
</reference>
<dbReference type="STRING" id="9986.ENSOCUP00000028606"/>
<dbReference type="GO" id="GO:0004888">
    <property type="term" value="F:transmembrane signaling receptor activity"/>
    <property type="evidence" value="ECO:0007669"/>
    <property type="project" value="InterPro"/>
</dbReference>
<dbReference type="GeneTree" id="ENSGT00390000003668"/>
<feature type="domain" description="C-type lectin" evidence="2">
    <location>
        <begin position="290"/>
        <end position="396"/>
    </location>
</feature>
<dbReference type="SMART" id="SM00034">
    <property type="entry name" value="CLECT"/>
    <property type="match status" value="1"/>
</dbReference>